<keyword evidence="8" id="KW-1185">Reference proteome</keyword>
<sequence length="207" mass="22841">MSVFTPRFLVASLGNKEPYAQSLHSAGHFALASLQRTLGPSQSAFSRDKKDRSLRSDGTPYTLKQSPTFMNVSGPWVSKAWKQHLADHNLKPQELALVVVSDDLEEAFGVVKIRKWQASHRGHNGLKSINSSIKPSSYPGARWHRISVGIGRPVDRDQKTVSDFVLSKLSSHQLSVIDQDVGSRVLECLESLREAWEADVAKAAQGP</sequence>
<dbReference type="InterPro" id="IPR018171">
    <property type="entry name" value="Pept_tRNA_hydro_CS"/>
</dbReference>
<dbReference type="InterPro" id="IPR036416">
    <property type="entry name" value="Pept_tRNA_hydro_sf"/>
</dbReference>
<keyword evidence="4" id="KW-0694">RNA-binding</keyword>
<evidence type="ECO:0000256" key="6">
    <source>
        <dbReference type="SAM" id="MobiDB-lite"/>
    </source>
</evidence>
<dbReference type="GeneID" id="70186171"/>
<evidence type="ECO:0000256" key="2">
    <source>
        <dbReference type="ARBA" id="ARBA00022555"/>
    </source>
</evidence>
<dbReference type="Gene3D" id="3.40.50.1470">
    <property type="entry name" value="Peptidyl-tRNA hydrolase"/>
    <property type="match status" value="1"/>
</dbReference>
<evidence type="ECO:0000256" key="5">
    <source>
        <dbReference type="ARBA" id="ARBA00038063"/>
    </source>
</evidence>
<reference evidence="7" key="1">
    <citation type="journal article" date="2021" name="Nat. Commun.">
        <title>Genetic determinants of endophytism in the Arabidopsis root mycobiome.</title>
        <authorList>
            <person name="Mesny F."/>
            <person name="Miyauchi S."/>
            <person name="Thiergart T."/>
            <person name="Pickel B."/>
            <person name="Atanasova L."/>
            <person name="Karlsson M."/>
            <person name="Huettel B."/>
            <person name="Barry K.W."/>
            <person name="Haridas S."/>
            <person name="Chen C."/>
            <person name="Bauer D."/>
            <person name="Andreopoulos W."/>
            <person name="Pangilinan J."/>
            <person name="LaButti K."/>
            <person name="Riley R."/>
            <person name="Lipzen A."/>
            <person name="Clum A."/>
            <person name="Drula E."/>
            <person name="Henrissat B."/>
            <person name="Kohler A."/>
            <person name="Grigoriev I.V."/>
            <person name="Martin F.M."/>
            <person name="Hacquard S."/>
        </authorList>
    </citation>
    <scope>NUCLEOTIDE SEQUENCE</scope>
    <source>
        <strain evidence="7">MPI-CAGE-CH-0230</strain>
    </source>
</reference>
<dbReference type="PROSITE" id="PS01196">
    <property type="entry name" value="PEPT_TRNA_HYDROL_2"/>
    <property type="match status" value="1"/>
</dbReference>
<dbReference type="OrthoDB" id="1711136at2759"/>
<evidence type="ECO:0000256" key="3">
    <source>
        <dbReference type="ARBA" id="ARBA00022801"/>
    </source>
</evidence>
<dbReference type="InterPro" id="IPR001328">
    <property type="entry name" value="Pept_tRNA_hydro"/>
</dbReference>
<name>A0A9P8Y812_9PEZI</name>
<feature type="region of interest" description="Disordered" evidence="6">
    <location>
        <begin position="41"/>
        <end position="61"/>
    </location>
</feature>
<organism evidence="7 8">
    <name type="scientific">Microdochium trichocladiopsis</name>
    <dbReference type="NCBI Taxonomy" id="1682393"/>
    <lineage>
        <taxon>Eukaryota</taxon>
        <taxon>Fungi</taxon>
        <taxon>Dikarya</taxon>
        <taxon>Ascomycota</taxon>
        <taxon>Pezizomycotina</taxon>
        <taxon>Sordariomycetes</taxon>
        <taxon>Xylariomycetidae</taxon>
        <taxon>Xylariales</taxon>
        <taxon>Microdochiaceae</taxon>
        <taxon>Microdochium</taxon>
    </lineage>
</organism>
<protein>
    <recommendedName>
        <fullName evidence="1">peptidyl-tRNA hydrolase</fullName>
        <ecNumber evidence="1">3.1.1.29</ecNumber>
    </recommendedName>
</protein>
<dbReference type="GO" id="GO:0004045">
    <property type="term" value="F:peptidyl-tRNA hydrolase activity"/>
    <property type="evidence" value="ECO:0007669"/>
    <property type="project" value="UniProtKB-EC"/>
</dbReference>
<gene>
    <name evidence="7" type="ORF">B0I36DRAFT_347869</name>
</gene>
<dbReference type="GO" id="GO:0000049">
    <property type="term" value="F:tRNA binding"/>
    <property type="evidence" value="ECO:0007669"/>
    <property type="project" value="UniProtKB-KW"/>
</dbReference>
<dbReference type="PANTHER" id="PTHR17224:SF1">
    <property type="entry name" value="PEPTIDYL-TRNA HYDROLASE"/>
    <property type="match status" value="1"/>
</dbReference>
<proteinExistence type="inferred from homology"/>
<comment type="similarity">
    <text evidence="5">Belongs to the PTH family.</text>
</comment>
<evidence type="ECO:0000256" key="4">
    <source>
        <dbReference type="ARBA" id="ARBA00022884"/>
    </source>
</evidence>
<dbReference type="RefSeq" id="XP_046013520.1">
    <property type="nucleotide sequence ID" value="XM_046156625.1"/>
</dbReference>
<dbReference type="EC" id="3.1.1.29" evidence="1"/>
<dbReference type="PANTHER" id="PTHR17224">
    <property type="entry name" value="PEPTIDYL-TRNA HYDROLASE"/>
    <property type="match status" value="1"/>
</dbReference>
<dbReference type="SUPFAM" id="SSF53178">
    <property type="entry name" value="Peptidyl-tRNA hydrolase-like"/>
    <property type="match status" value="1"/>
</dbReference>
<comment type="caution">
    <text evidence="7">The sequence shown here is derived from an EMBL/GenBank/DDBJ whole genome shotgun (WGS) entry which is preliminary data.</text>
</comment>
<dbReference type="EMBL" id="JAGTJQ010000004">
    <property type="protein sequence ID" value="KAH7032688.1"/>
    <property type="molecule type" value="Genomic_DNA"/>
</dbReference>
<keyword evidence="3 7" id="KW-0378">Hydrolase</keyword>
<feature type="compositionally biased region" description="Basic and acidic residues" evidence="6">
    <location>
        <begin position="46"/>
        <end position="55"/>
    </location>
</feature>
<evidence type="ECO:0000313" key="7">
    <source>
        <dbReference type="EMBL" id="KAH7032688.1"/>
    </source>
</evidence>
<evidence type="ECO:0000313" key="8">
    <source>
        <dbReference type="Proteomes" id="UP000756346"/>
    </source>
</evidence>
<dbReference type="Proteomes" id="UP000756346">
    <property type="component" value="Unassembled WGS sequence"/>
</dbReference>
<keyword evidence="2" id="KW-0820">tRNA-binding</keyword>
<evidence type="ECO:0000256" key="1">
    <source>
        <dbReference type="ARBA" id="ARBA00013260"/>
    </source>
</evidence>
<dbReference type="Pfam" id="PF01195">
    <property type="entry name" value="Pept_tRNA_hydro"/>
    <property type="match status" value="1"/>
</dbReference>
<accession>A0A9P8Y812</accession>
<dbReference type="AlphaFoldDB" id="A0A9P8Y812"/>